<accession>A0A8J3I092</accession>
<dbReference type="RefSeq" id="WP_220196818.1">
    <property type="nucleotide sequence ID" value="NZ_BNJF01000003.1"/>
</dbReference>
<comment type="caution">
    <text evidence="1">The sequence shown here is derived from an EMBL/GenBank/DDBJ whole genome shotgun (WGS) entry which is preliminary data.</text>
</comment>
<protein>
    <recommendedName>
        <fullName evidence="3">Transposase</fullName>
    </recommendedName>
</protein>
<dbReference type="EMBL" id="BNJF01000003">
    <property type="protein sequence ID" value="GHO47552.1"/>
    <property type="molecule type" value="Genomic_DNA"/>
</dbReference>
<evidence type="ECO:0000313" key="1">
    <source>
        <dbReference type="EMBL" id="GHO47552.1"/>
    </source>
</evidence>
<sequence length="225" mass="25650">MWQESKFVHRRLDCPRRAKKGLPVELSRLHHAVRAGLAATEDLFPAIHQAYAWVHQAAHLLANADIALIGMVKRDYQQLLSTMTQQQERLGVLAPAVKHFQKVTASYWDGLFAYYQVHDLPRTNNELEQFFGTARHVERRATGRKRASPTLVVRGSVRVVAAGASRIFPVSAAELCPSDLAAWRTLRHTLDYRGEGRRKQLRFRRDSQTYLTLLEELLCRSGLPS</sequence>
<keyword evidence="2" id="KW-1185">Reference proteome</keyword>
<evidence type="ECO:0008006" key="3">
    <source>
        <dbReference type="Google" id="ProtNLM"/>
    </source>
</evidence>
<gene>
    <name evidence="1" type="ORF">KSX_57150</name>
</gene>
<dbReference type="AlphaFoldDB" id="A0A8J3I092"/>
<evidence type="ECO:0000313" key="2">
    <source>
        <dbReference type="Proteomes" id="UP000612362"/>
    </source>
</evidence>
<reference evidence="1" key="1">
    <citation type="submission" date="2020-10" db="EMBL/GenBank/DDBJ databases">
        <title>Taxonomic study of unclassified bacteria belonging to the class Ktedonobacteria.</title>
        <authorList>
            <person name="Yabe S."/>
            <person name="Wang C.M."/>
            <person name="Zheng Y."/>
            <person name="Sakai Y."/>
            <person name="Cavaletti L."/>
            <person name="Monciardini P."/>
            <person name="Donadio S."/>
        </authorList>
    </citation>
    <scope>NUCLEOTIDE SEQUENCE</scope>
    <source>
        <strain evidence="1">SOSP1-1</strain>
    </source>
</reference>
<organism evidence="1 2">
    <name type="scientific">Ktedonospora formicarum</name>
    <dbReference type="NCBI Taxonomy" id="2778364"/>
    <lineage>
        <taxon>Bacteria</taxon>
        <taxon>Bacillati</taxon>
        <taxon>Chloroflexota</taxon>
        <taxon>Ktedonobacteria</taxon>
        <taxon>Ktedonobacterales</taxon>
        <taxon>Ktedonobacteraceae</taxon>
        <taxon>Ktedonospora</taxon>
    </lineage>
</organism>
<dbReference type="Proteomes" id="UP000612362">
    <property type="component" value="Unassembled WGS sequence"/>
</dbReference>
<name>A0A8J3I092_9CHLR</name>
<proteinExistence type="predicted"/>